<accession>A0A8J5S685</accession>
<organism evidence="1 2">
    <name type="scientific">Zizania palustris</name>
    <name type="common">Northern wild rice</name>
    <dbReference type="NCBI Taxonomy" id="103762"/>
    <lineage>
        <taxon>Eukaryota</taxon>
        <taxon>Viridiplantae</taxon>
        <taxon>Streptophyta</taxon>
        <taxon>Embryophyta</taxon>
        <taxon>Tracheophyta</taxon>
        <taxon>Spermatophyta</taxon>
        <taxon>Magnoliopsida</taxon>
        <taxon>Liliopsida</taxon>
        <taxon>Poales</taxon>
        <taxon>Poaceae</taxon>
        <taxon>BOP clade</taxon>
        <taxon>Oryzoideae</taxon>
        <taxon>Oryzeae</taxon>
        <taxon>Zizaniinae</taxon>
        <taxon>Zizania</taxon>
    </lineage>
</organism>
<dbReference type="AlphaFoldDB" id="A0A8J5S685"/>
<reference evidence="1" key="2">
    <citation type="submission" date="2021-02" db="EMBL/GenBank/DDBJ databases">
        <authorList>
            <person name="Kimball J.A."/>
            <person name="Haas M.W."/>
            <person name="Macchietto M."/>
            <person name="Kono T."/>
            <person name="Duquette J."/>
            <person name="Shao M."/>
        </authorList>
    </citation>
    <scope>NUCLEOTIDE SEQUENCE</scope>
    <source>
        <tissue evidence="1">Fresh leaf tissue</tissue>
    </source>
</reference>
<evidence type="ECO:0000313" key="2">
    <source>
        <dbReference type="Proteomes" id="UP000729402"/>
    </source>
</evidence>
<name>A0A8J5S685_ZIZPA</name>
<protein>
    <submittedName>
        <fullName evidence="1">Uncharacterized protein</fullName>
    </submittedName>
</protein>
<proteinExistence type="predicted"/>
<reference evidence="1" key="1">
    <citation type="journal article" date="2021" name="bioRxiv">
        <title>Whole Genome Assembly and Annotation of Northern Wild Rice, Zizania palustris L., Supports a Whole Genome Duplication in the Zizania Genus.</title>
        <authorList>
            <person name="Haas M."/>
            <person name="Kono T."/>
            <person name="Macchietto M."/>
            <person name="Millas R."/>
            <person name="McGilp L."/>
            <person name="Shao M."/>
            <person name="Duquette J."/>
            <person name="Hirsch C.N."/>
            <person name="Kimball J."/>
        </authorList>
    </citation>
    <scope>NUCLEOTIDE SEQUENCE</scope>
    <source>
        <tissue evidence="1">Fresh leaf tissue</tissue>
    </source>
</reference>
<sequence>MLGLCISRAALDDVCLKKRSYPGIGCPPISPVYSLIPDVVTKEGEKKIKIYPYNSALLAFAPLELLDLAMDWDAKMPSWDLDTVVSPSGGGGGGAVLDLKLGTPMSWKAVAAVATAVTPILVPQSSASAKRPW</sequence>
<comment type="caution">
    <text evidence="1">The sequence shown here is derived from an EMBL/GenBank/DDBJ whole genome shotgun (WGS) entry which is preliminary data.</text>
</comment>
<gene>
    <name evidence="1" type="ORF">GUJ93_ZPchr0003g17703</name>
</gene>
<keyword evidence="2" id="KW-1185">Reference proteome</keyword>
<dbReference type="Proteomes" id="UP000729402">
    <property type="component" value="Unassembled WGS sequence"/>
</dbReference>
<dbReference type="EMBL" id="JAAALK010000286">
    <property type="protein sequence ID" value="KAG8061212.1"/>
    <property type="molecule type" value="Genomic_DNA"/>
</dbReference>
<evidence type="ECO:0000313" key="1">
    <source>
        <dbReference type="EMBL" id="KAG8061212.1"/>
    </source>
</evidence>